<dbReference type="InterPro" id="IPR014284">
    <property type="entry name" value="RNA_pol_sigma-70_dom"/>
</dbReference>
<dbReference type="InterPro" id="IPR007627">
    <property type="entry name" value="RNA_pol_sigma70_r2"/>
</dbReference>
<dbReference type="PANTHER" id="PTHR30385:SF7">
    <property type="entry name" value="RNA POLYMERASE SIGMA FACTOR FLIA"/>
    <property type="match status" value="1"/>
</dbReference>
<evidence type="ECO:0000256" key="1">
    <source>
        <dbReference type="ARBA" id="ARBA00023015"/>
    </source>
</evidence>
<keyword evidence="3" id="KW-0238">DNA-binding</keyword>
<sequence>MKKVKKNPNPQTKKKQVLPRSIELYMPLVHSIASMVSGKGLPPNIEYDDLVSDGTVGLMKAWENFDPKRGVKFETYASYRVRGEILDGLKNYNPVPYRVQVMVRDLAKKGVKSVVAKKGQTEEEDALLEKKELSESEFKQAVKRIKKIVSASALMYLLSIEGMADVGVEASVPTESTPDAEAEFEELKDRIRIIVRDLPPLQKRVVELFFNQGINQKTIAQKLRLSRPKVCRTITKVLKVIRGKLKHA</sequence>
<organism evidence="7 8">
    <name type="scientific">candidate division WOR-1 bacterium RIFOXYC2_FULL_41_25</name>
    <dbReference type="NCBI Taxonomy" id="1802586"/>
    <lineage>
        <taxon>Bacteria</taxon>
        <taxon>Bacillati</taxon>
        <taxon>Saganbacteria</taxon>
    </lineage>
</organism>
<reference evidence="7 8" key="1">
    <citation type="journal article" date="2016" name="Nat. Commun.">
        <title>Thousands of microbial genomes shed light on interconnected biogeochemical processes in an aquifer system.</title>
        <authorList>
            <person name="Anantharaman K."/>
            <person name="Brown C.T."/>
            <person name="Hug L.A."/>
            <person name="Sharon I."/>
            <person name="Castelle C.J."/>
            <person name="Probst A.J."/>
            <person name="Thomas B.C."/>
            <person name="Singh A."/>
            <person name="Wilkins M.J."/>
            <person name="Karaoz U."/>
            <person name="Brodie E.L."/>
            <person name="Williams K.H."/>
            <person name="Hubbard S.S."/>
            <person name="Banfield J.F."/>
        </authorList>
    </citation>
    <scope>NUCLEOTIDE SEQUENCE [LARGE SCALE GENOMIC DNA]</scope>
</reference>
<dbReference type="Pfam" id="PF04542">
    <property type="entry name" value="Sigma70_r2"/>
    <property type="match status" value="1"/>
</dbReference>
<dbReference type="Pfam" id="PF04545">
    <property type="entry name" value="Sigma70_r4"/>
    <property type="match status" value="1"/>
</dbReference>
<dbReference type="InterPro" id="IPR007630">
    <property type="entry name" value="RNA_pol_sigma70_r4"/>
</dbReference>
<dbReference type="GO" id="GO:0006352">
    <property type="term" value="P:DNA-templated transcription initiation"/>
    <property type="evidence" value="ECO:0007669"/>
    <property type="project" value="InterPro"/>
</dbReference>
<gene>
    <name evidence="7" type="ORF">A2462_07330</name>
</gene>
<feature type="domain" description="RNA polymerase sigma-70 region 4" evidence="6">
    <location>
        <begin position="197"/>
        <end position="242"/>
    </location>
</feature>
<evidence type="ECO:0000259" key="5">
    <source>
        <dbReference type="Pfam" id="PF04542"/>
    </source>
</evidence>
<dbReference type="PRINTS" id="PR00046">
    <property type="entry name" value="SIGMA70FCT"/>
</dbReference>
<dbReference type="Gene3D" id="1.20.140.160">
    <property type="match status" value="1"/>
</dbReference>
<dbReference type="NCBIfam" id="TIGR02937">
    <property type="entry name" value="sigma70-ECF"/>
    <property type="match status" value="1"/>
</dbReference>
<accession>A0A1F4TKG1</accession>
<evidence type="ECO:0008006" key="9">
    <source>
        <dbReference type="Google" id="ProtNLM"/>
    </source>
</evidence>
<dbReference type="SUPFAM" id="SSF88946">
    <property type="entry name" value="Sigma2 domain of RNA polymerase sigma factors"/>
    <property type="match status" value="1"/>
</dbReference>
<keyword evidence="1" id="KW-0805">Transcription regulation</keyword>
<dbReference type="PANTHER" id="PTHR30385">
    <property type="entry name" value="SIGMA FACTOR F FLAGELLAR"/>
    <property type="match status" value="1"/>
</dbReference>
<keyword evidence="2" id="KW-0731">Sigma factor</keyword>
<feature type="domain" description="RNA polymerase sigma-70 region 2" evidence="5">
    <location>
        <begin position="22"/>
        <end position="90"/>
    </location>
</feature>
<dbReference type="GO" id="GO:0016987">
    <property type="term" value="F:sigma factor activity"/>
    <property type="evidence" value="ECO:0007669"/>
    <property type="project" value="UniProtKB-KW"/>
</dbReference>
<evidence type="ECO:0000313" key="7">
    <source>
        <dbReference type="EMBL" id="OGC33221.1"/>
    </source>
</evidence>
<evidence type="ECO:0000313" key="8">
    <source>
        <dbReference type="Proteomes" id="UP000177309"/>
    </source>
</evidence>
<evidence type="ECO:0000256" key="2">
    <source>
        <dbReference type="ARBA" id="ARBA00023082"/>
    </source>
</evidence>
<dbReference type="EMBL" id="MEUI01000038">
    <property type="protein sequence ID" value="OGC33221.1"/>
    <property type="molecule type" value="Genomic_DNA"/>
</dbReference>
<dbReference type="InterPro" id="IPR013325">
    <property type="entry name" value="RNA_pol_sigma_r2"/>
</dbReference>
<evidence type="ECO:0000259" key="6">
    <source>
        <dbReference type="Pfam" id="PF04545"/>
    </source>
</evidence>
<proteinExistence type="predicted"/>
<dbReference type="AlphaFoldDB" id="A0A1F4TKG1"/>
<protein>
    <recommendedName>
        <fullName evidence="9">RNA polymerase sigma-70 domain-containing protein</fullName>
    </recommendedName>
</protein>
<name>A0A1F4TKG1_UNCSA</name>
<keyword evidence="4" id="KW-0804">Transcription</keyword>
<evidence type="ECO:0000256" key="4">
    <source>
        <dbReference type="ARBA" id="ARBA00023163"/>
    </source>
</evidence>
<comment type="caution">
    <text evidence="7">The sequence shown here is derived from an EMBL/GenBank/DDBJ whole genome shotgun (WGS) entry which is preliminary data.</text>
</comment>
<dbReference type="InterPro" id="IPR000943">
    <property type="entry name" value="RNA_pol_sigma70"/>
</dbReference>
<evidence type="ECO:0000256" key="3">
    <source>
        <dbReference type="ARBA" id="ARBA00023125"/>
    </source>
</evidence>
<dbReference type="SUPFAM" id="SSF88659">
    <property type="entry name" value="Sigma3 and sigma4 domains of RNA polymerase sigma factors"/>
    <property type="match status" value="1"/>
</dbReference>
<dbReference type="InterPro" id="IPR013324">
    <property type="entry name" value="RNA_pol_sigma_r3/r4-like"/>
</dbReference>
<dbReference type="Gene3D" id="1.10.1740.10">
    <property type="match status" value="1"/>
</dbReference>
<dbReference type="GO" id="GO:0003677">
    <property type="term" value="F:DNA binding"/>
    <property type="evidence" value="ECO:0007669"/>
    <property type="project" value="UniProtKB-KW"/>
</dbReference>
<dbReference type="Proteomes" id="UP000177309">
    <property type="component" value="Unassembled WGS sequence"/>
</dbReference>